<dbReference type="PIRSF" id="PIRSF000032">
    <property type="entry name" value="Cytochrome_b6"/>
    <property type="match status" value="1"/>
</dbReference>
<dbReference type="PROSITE" id="PS51002">
    <property type="entry name" value="CYTB_NTER"/>
    <property type="match status" value="1"/>
</dbReference>
<dbReference type="GO" id="GO:0009055">
    <property type="term" value="F:electron transfer activity"/>
    <property type="evidence" value="ECO:0007669"/>
    <property type="project" value="InterPro"/>
</dbReference>
<reference evidence="3 4" key="1">
    <citation type="journal article" date="2014" name="BMC Genomics">
        <title>Comparison of environmental and isolate Sulfobacillus genomes reveals diverse carbon, sulfur, nitrogen, and hydrogen metabolisms.</title>
        <authorList>
            <person name="Justice N.B."/>
            <person name="Norman A."/>
            <person name="Brown C.T."/>
            <person name="Singh A."/>
            <person name="Thomas B.C."/>
            <person name="Banfield J.F."/>
        </authorList>
    </citation>
    <scope>NUCLEOTIDE SEQUENCE [LARGE SCALE GENOMIC DNA]</scope>
    <source>
        <strain evidence="3">AMDSBA4</strain>
    </source>
</reference>
<dbReference type="PANTHER" id="PTHR19271">
    <property type="entry name" value="CYTOCHROME B"/>
    <property type="match status" value="1"/>
</dbReference>
<dbReference type="Gene3D" id="1.20.810.10">
    <property type="entry name" value="Cytochrome Bc1 Complex, Chain C"/>
    <property type="match status" value="1"/>
</dbReference>
<dbReference type="AlphaFoldDB" id="A0A2T2XE68"/>
<dbReference type="Pfam" id="PF00033">
    <property type="entry name" value="Cytochrome_B"/>
    <property type="match status" value="1"/>
</dbReference>
<feature type="domain" description="Cytochrome b/b6 N-terminal region profile" evidence="2">
    <location>
        <begin position="5"/>
        <end position="223"/>
    </location>
</feature>
<dbReference type="InterPro" id="IPR005797">
    <property type="entry name" value="Cyt_b/b6_N"/>
</dbReference>
<evidence type="ECO:0000313" key="3">
    <source>
        <dbReference type="EMBL" id="PSR32811.1"/>
    </source>
</evidence>
<dbReference type="GO" id="GO:0022904">
    <property type="term" value="P:respiratory electron transport chain"/>
    <property type="evidence" value="ECO:0007669"/>
    <property type="project" value="InterPro"/>
</dbReference>
<dbReference type="PANTHER" id="PTHR19271:SF16">
    <property type="entry name" value="CYTOCHROME B"/>
    <property type="match status" value="1"/>
</dbReference>
<accession>A0A2T2XE68</accession>
<evidence type="ECO:0000313" key="4">
    <source>
        <dbReference type="Proteomes" id="UP000242972"/>
    </source>
</evidence>
<feature type="transmembrane region" description="Helical" evidence="1">
    <location>
        <begin position="96"/>
        <end position="114"/>
    </location>
</feature>
<dbReference type="Proteomes" id="UP000242972">
    <property type="component" value="Unassembled WGS sequence"/>
</dbReference>
<keyword evidence="1" id="KW-1133">Transmembrane helix</keyword>
<name>A0A2T2XE68_9FIRM</name>
<feature type="transmembrane region" description="Helical" evidence="1">
    <location>
        <begin position="126"/>
        <end position="146"/>
    </location>
</feature>
<dbReference type="SUPFAM" id="SSF81342">
    <property type="entry name" value="Transmembrane di-heme cytochromes"/>
    <property type="match status" value="1"/>
</dbReference>
<dbReference type="EMBL" id="PXYW01000031">
    <property type="protein sequence ID" value="PSR32811.1"/>
    <property type="molecule type" value="Genomic_DNA"/>
</dbReference>
<proteinExistence type="predicted"/>
<protein>
    <submittedName>
        <fullName evidence="3">Cytochrome b6</fullName>
    </submittedName>
</protein>
<gene>
    <name evidence="3" type="ORF">C7B46_12630</name>
</gene>
<dbReference type="InterPro" id="IPR016174">
    <property type="entry name" value="Di-haem_cyt_TM"/>
</dbReference>
<dbReference type="GO" id="GO:0016491">
    <property type="term" value="F:oxidoreductase activity"/>
    <property type="evidence" value="ECO:0007669"/>
    <property type="project" value="InterPro"/>
</dbReference>
<sequence>MYTRLVRWIDDRLMVSPLWRDMADHPVPAHVNPSERVSAFVYCFGGVTFLLIIAQFITGMFLAMYYVPDIVNSYNSTKYLMHHVLFGLQLLSMHNWGSSLIIIMVTLHMLRIYWMGVYKKPRELNWLVGVTLLILILAFGFTGYLLPWDEKAYFATQVGVSFAKYVPFIGPALQKILSGGNNIGAATLTRFFAIHVLFLPALLIAFLGLHFLMIRRQGITGPY</sequence>
<feature type="transmembrane region" description="Helical" evidence="1">
    <location>
        <begin position="192"/>
        <end position="214"/>
    </location>
</feature>
<keyword evidence="1" id="KW-0812">Transmembrane</keyword>
<dbReference type="InterPro" id="IPR027387">
    <property type="entry name" value="Cytb/b6-like_sf"/>
</dbReference>
<organism evidence="3 4">
    <name type="scientific">Sulfobacillus benefaciens</name>
    <dbReference type="NCBI Taxonomy" id="453960"/>
    <lineage>
        <taxon>Bacteria</taxon>
        <taxon>Bacillati</taxon>
        <taxon>Bacillota</taxon>
        <taxon>Clostridia</taxon>
        <taxon>Eubacteriales</taxon>
        <taxon>Clostridiales Family XVII. Incertae Sedis</taxon>
        <taxon>Sulfobacillus</taxon>
    </lineage>
</organism>
<dbReference type="GO" id="GO:0016020">
    <property type="term" value="C:membrane"/>
    <property type="evidence" value="ECO:0007669"/>
    <property type="project" value="InterPro"/>
</dbReference>
<evidence type="ECO:0000259" key="2">
    <source>
        <dbReference type="PROSITE" id="PS51002"/>
    </source>
</evidence>
<feature type="transmembrane region" description="Helical" evidence="1">
    <location>
        <begin position="39"/>
        <end position="67"/>
    </location>
</feature>
<keyword evidence="1" id="KW-0472">Membrane</keyword>
<comment type="caution">
    <text evidence="3">The sequence shown here is derived from an EMBL/GenBank/DDBJ whole genome shotgun (WGS) entry which is preliminary data.</text>
</comment>
<evidence type="ECO:0000256" key="1">
    <source>
        <dbReference type="SAM" id="Phobius"/>
    </source>
</evidence>